<organism evidence="1 2">
    <name type="scientific">Mycobacterium phage Nibb</name>
    <dbReference type="NCBI Taxonomy" id="2510585"/>
    <lineage>
        <taxon>Viruses</taxon>
        <taxon>Duplodnaviria</taxon>
        <taxon>Heunggongvirae</taxon>
        <taxon>Uroviricota</taxon>
        <taxon>Caudoviricetes</taxon>
        <taxon>Weiservirinae</taxon>
        <taxon>Anayavirus</taxon>
        <taxon>Anayavirus nibb</taxon>
    </lineage>
</organism>
<keyword evidence="2" id="KW-1185">Reference proteome</keyword>
<evidence type="ECO:0000313" key="2">
    <source>
        <dbReference type="Proteomes" id="UP000290045"/>
    </source>
</evidence>
<name>A0A411B5K3_9CAUD</name>
<dbReference type="KEGG" id="vg:60325146"/>
<proteinExistence type="predicted"/>
<dbReference type="RefSeq" id="YP_009953669.1">
    <property type="nucleotide sequence ID" value="NC_051624.1"/>
</dbReference>
<dbReference type="EMBL" id="MK460246">
    <property type="protein sequence ID" value="QAX95620.1"/>
    <property type="molecule type" value="Genomic_DNA"/>
</dbReference>
<evidence type="ECO:0000313" key="1">
    <source>
        <dbReference type="EMBL" id="QAX95620.1"/>
    </source>
</evidence>
<dbReference type="GeneID" id="60325146"/>
<reference evidence="1 2" key="1">
    <citation type="submission" date="2019-01" db="EMBL/GenBank/DDBJ databases">
        <authorList>
            <person name="Neitz A."/>
            <person name="Villela V."/>
            <person name="Anton S."/>
            <person name="Buhyoff S."/>
            <person name="Consani M."/>
            <person name="Davis D."/>
            <person name="Haas R."/>
            <person name="Heid C."/>
            <person name="Roop S."/>
            <person name="Braley A.B."/>
            <person name="Ettinger A.-S.H."/>
            <person name="Anders K.R."/>
            <person name="Garlena R.A."/>
            <person name="Russell D.A."/>
            <person name="Pope W.H."/>
            <person name="Jacobs-Sera D."/>
            <person name="Hendrix R.W."/>
            <person name="Hatfull G.F."/>
        </authorList>
    </citation>
    <scope>NUCLEOTIDE SEQUENCE [LARGE SCALE GENOMIC DNA]</scope>
</reference>
<accession>A0A411B5K3</accession>
<protein>
    <submittedName>
        <fullName evidence="1">Uncharacterized protein</fullName>
    </submittedName>
</protein>
<dbReference type="Proteomes" id="UP000290045">
    <property type="component" value="Segment"/>
</dbReference>
<sequence>MSVASQYPMVRDSNGREWYRPVRPAGADLSQWGWTSLRELAHPDYRQQADEAAGGLHPERLCGGDCSGCVSEGEGAAPYPVRPTGFAALVAEREAPVVAAVAERAEVFGGAWSQVARLAAEAEAIAVGNDVERIPQATELLALLDESTGLW</sequence>
<gene>
    <name evidence="1" type="primary">81</name>
    <name evidence="1" type="ORF">SEA_NIBB_81</name>
</gene>